<dbReference type="Gene3D" id="1.10.10.10">
    <property type="entry name" value="Winged helix-like DNA-binding domain superfamily/Winged helix DNA-binding domain"/>
    <property type="match status" value="1"/>
</dbReference>
<proteinExistence type="predicted"/>
<dbReference type="EMBL" id="CACRTV010000044">
    <property type="protein sequence ID" value="VYU23981.1"/>
    <property type="molecule type" value="Genomic_DNA"/>
</dbReference>
<dbReference type="InterPro" id="IPR001845">
    <property type="entry name" value="HTH_ArsR_DNA-bd_dom"/>
</dbReference>
<gene>
    <name evidence="5" type="primary">sdpR_2</name>
    <name evidence="5" type="ORF">CPLFYP93_01761</name>
</gene>
<keyword evidence="3" id="KW-0804">Transcription</keyword>
<evidence type="ECO:0000259" key="4">
    <source>
        <dbReference type="PROSITE" id="PS50987"/>
    </source>
</evidence>
<evidence type="ECO:0000256" key="3">
    <source>
        <dbReference type="ARBA" id="ARBA00023163"/>
    </source>
</evidence>
<dbReference type="SMART" id="SM00418">
    <property type="entry name" value="HTH_ARSR"/>
    <property type="match status" value="1"/>
</dbReference>
<evidence type="ECO:0000313" key="5">
    <source>
        <dbReference type="EMBL" id="VYU23981.1"/>
    </source>
</evidence>
<dbReference type="PANTHER" id="PTHR33154">
    <property type="entry name" value="TRANSCRIPTIONAL REGULATOR, ARSR FAMILY"/>
    <property type="match status" value="1"/>
</dbReference>
<dbReference type="PANTHER" id="PTHR33154:SF18">
    <property type="entry name" value="ARSENICAL RESISTANCE OPERON REPRESSOR"/>
    <property type="match status" value="1"/>
</dbReference>
<dbReference type="InterPro" id="IPR036388">
    <property type="entry name" value="WH-like_DNA-bd_sf"/>
</dbReference>
<dbReference type="PRINTS" id="PR00778">
    <property type="entry name" value="HTHARSR"/>
</dbReference>
<dbReference type="InterPro" id="IPR051081">
    <property type="entry name" value="HTH_MetalResp_TranReg"/>
</dbReference>
<sequence>MNNNYGEYALIFKALSDATRLEILEMIKTKELCACHILKKFNITQPTLSYHMKILKDGELINCTKKGSWIHYSLNQEKIIELETFFRSLKK</sequence>
<dbReference type="InterPro" id="IPR011991">
    <property type="entry name" value="ArsR-like_HTH"/>
</dbReference>
<name>A0A6N3DB31_9CLOT</name>
<organism evidence="5">
    <name type="scientific">Clostridium paraputrificum</name>
    <dbReference type="NCBI Taxonomy" id="29363"/>
    <lineage>
        <taxon>Bacteria</taxon>
        <taxon>Bacillati</taxon>
        <taxon>Bacillota</taxon>
        <taxon>Clostridia</taxon>
        <taxon>Eubacteriales</taxon>
        <taxon>Clostridiaceae</taxon>
        <taxon>Clostridium</taxon>
    </lineage>
</organism>
<dbReference type="Pfam" id="PF01022">
    <property type="entry name" value="HTH_5"/>
    <property type="match status" value="1"/>
</dbReference>
<accession>A0A6N3DB31</accession>
<dbReference type="RefSeq" id="WP_156561099.1">
    <property type="nucleotide sequence ID" value="NZ_CACRTV010000044.1"/>
</dbReference>
<protein>
    <submittedName>
        <fullName evidence="5">Transcriptional repressor SdpR</fullName>
    </submittedName>
</protein>
<keyword evidence="2" id="KW-0238">DNA-binding</keyword>
<dbReference type="AlphaFoldDB" id="A0A6N3DB31"/>
<dbReference type="CDD" id="cd00090">
    <property type="entry name" value="HTH_ARSR"/>
    <property type="match status" value="1"/>
</dbReference>
<evidence type="ECO:0000256" key="1">
    <source>
        <dbReference type="ARBA" id="ARBA00023015"/>
    </source>
</evidence>
<dbReference type="InterPro" id="IPR036390">
    <property type="entry name" value="WH_DNA-bd_sf"/>
</dbReference>
<feature type="domain" description="HTH arsR-type" evidence="4">
    <location>
        <begin position="1"/>
        <end position="91"/>
    </location>
</feature>
<dbReference type="GO" id="GO:0003677">
    <property type="term" value="F:DNA binding"/>
    <property type="evidence" value="ECO:0007669"/>
    <property type="project" value="UniProtKB-KW"/>
</dbReference>
<reference evidence="5" key="1">
    <citation type="submission" date="2019-11" db="EMBL/GenBank/DDBJ databases">
        <authorList>
            <person name="Feng L."/>
        </authorList>
    </citation>
    <scope>NUCLEOTIDE SEQUENCE</scope>
    <source>
        <strain evidence="5">CParaputrificumLFYP93</strain>
    </source>
</reference>
<dbReference type="SUPFAM" id="SSF46785">
    <property type="entry name" value="Winged helix' DNA-binding domain"/>
    <property type="match status" value="1"/>
</dbReference>
<keyword evidence="1" id="KW-0805">Transcription regulation</keyword>
<evidence type="ECO:0000256" key="2">
    <source>
        <dbReference type="ARBA" id="ARBA00023125"/>
    </source>
</evidence>
<dbReference type="NCBIfam" id="NF033788">
    <property type="entry name" value="HTH_metalloreg"/>
    <property type="match status" value="1"/>
</dbReference>
<dbReference type="GO" id="GO:0003700">
    <property type="term" value="F:DNA-binding transcription factor activity"/>
    <property type="evidence" value="ECO:0007669"/>
    <property type="project" value="InterPro"/>
</dbReference>
<dbReference type="PROSITE" id="PS50987">
    <property type="entry name" value="HTH_ARSR_2"/>
    <property type="match status" value="1"/>
</dbReference>